<dbReference type="AlphaFoldDB" id="A0A8T0HN91"/>
<evidence type="ECO:0000313" key="2">
    <source>
        <dbReference type="Proteomes" id="UP000822688"/>
    </source>
</evidence>
<reference evidence="1" key="1">
    <citation type="submission" date="2020-06" db="EMBL/GenBank/DDBJ databases">
        <title>WGS assembly of Ceratodon purpureus strain R40.</title>
        <authorList>
            <person name="Carey S.B."/>
            <person name="Jenkins J."/>
            <person name="Shu S."/>
            <person name="Lovell J.T."/>
            <person name="Sreedasyam A."/>
            <person name="Maumus F."/>
            <person name="Tiley G.P."/>
            <person name="Fernandez-Pozo N."/>
            <person name="Barry K."/>
            <person name="Chen C."/>
            <person name="Wang M."/>
            <person name="Lipzen A."/>
            <person name="Daum C."/>
            <person name="Saski C.A."/>
            <person name="Payton A.C."/>
            <person name="Mcbreen J.C."/>
            <person name="Conrad R.E."/>
            <person name="Kollar L.M."/>
            <person name="Olsson S."/>
            <person name="Huttunen S."/>
            <person name="Landis J.B."/>
            <person name="Wickett N.J."/>
            <person name="Johnson M.G."/>
            <person name="Rensing S.A."/>
            <person name="Grimwood J."/>
            <person name="Schmutz J."/>
            <person name="Mcdaniel S.F."/>
        </authorList>
    </citation>
    <scope>NUCLEOTIDE SEQUENCE</scope>
    <source>
        <strain evidence="1">R40</strain>
    </source>
</reference>
<gene>
    <name evidence="1" type="ORF">KC19_VG082900</name>
</gene>
<accession>A0A8T0HN91</accession>
<evidence type="ECO:0000313" key="1">
    <source>
        <dbReference type="EMBL" id="KAG0572302.1"/>
    </source>
</evidence>
<proteinExistence type="predicted"/>
<organism evidence="1 2">
    <name type="scientific">Ceratodon purpureus</name>
    <name type="common">Fire moss</name>
    <name type="synonym">Dicranum purpureum</name>
    <dbReference type="NCBI Taxonomy" id="3225"/>
    <lineage>
        <taxon>Eukaryota</taxon>
        <taxon>Viridiplantae</taxon>
        <taxon>Streptophyta</taxon>
        <taxon>Embryophyta</taxon>
        <taxon>Bryophyta</taxon>
        <taxon>Bryophytina</taxon>
        <taxon>Bryopsida</taxon>
        <taxon>Dicranidae</taxon>
        <taxon>Pseudoditrichales</taxon>
        <taxon>Ditrichaceae</taxon>
        <taxon>Ceratodon</taxon>
    </lineage>
</organism>
<sequence length="142" mass="16277">MSRHPEHILLHIFTHISSGMCAVEASGPMDGPLCSPTIPRENKILEVNIHGIHTSRCVLGLRCGELQCFFLHPLRELCNYSPDHFVIPHLLNIFLRQAPPRPRHGSLCLVWRYCRRLLFLWLPRLTLLRLPILLLAELAPPS</sequence>
<dbReference type="EMBL" id="CM026426">
    <property type="protein sequence ID" value="KAG0572302.1"/>
    <property type="molecule type" value="Genomic_DNA"/>
</dbReference>
<protein>
    <submittedName>
        <fullName evidence="1">Uncharacterized protein</fullName>
    </submittedName>
</protein>
<dbReference type="Proteomes" id="UP000822688">
    <property type="component" value="Chromosome V"/>
</dbReference>
<comment type="caution">
    <text evidence="1">The sequence shown here is derived from an EMBL/GenBank/DDBJ whole genome shotgun (WGS) entry which is preliminary data.</text>
</comment>
<name>A0A8T0HN91_CERPU</name>
<keyword evidence="2" id="KW-1185">Reference proteome</keyword>